<reference evidence="2" key="1">
    <citation type="submission" date="2016-11" db="UniProtKB">
        <authorList>
            <consortium name="WormBaseParasite"/>
        </authorList>
    </citation>
    <scope>IDENTIFICATION</scope>
</reference>
<dbReference type="Proteomes" id="UP000095283">
    <property type="component" value="Unplaced"/>
</dbReference>
<name>A0A1I7WCM3_HETBA</name>
<protein>
    <submittedName>
        <fullName evidence="2">EGF-like domain-containing protein</fullName>
    </submittedName>
</protein>
<keyword evidence="1" id="KW-1185">Reference proteome</keyword>
<proteinExistence type="predicted"/>
<sequence length="96" mass="11551">MNLVLNVVRKREFGAYYWSSSYIYSDGAQRIFFEYILLSASHLLYHRYLCRRSHQCNNWRCYEESKLGECTCDADDVTYGVYGYDRCWNHPNHGDR</sequence>
<evidence type="ECO:0000313" key="2">
    <source>
        <dbReference type="WBParaSite" id="Hba_02444"/>
    </source>
</evidence>
<accession>A0A1I7WCM3</accession>
<organism evidence="1 2">
    <name type="scientific">Heterorhabditis bacteriophora</name>
    <name type="common">Entomopathogenic nematode worm</name>
    <dbReference type="NCBI Taxonomy" id="37862"/>
    <lineage>
        <taxon>Eukaryota</taxon>
        <taxon>Metazoa</taxon>
        <taxon>Ecdysozoa</taxon>
        <taxon>Nematoda</taxon>
        <taxon>Chromadorea</taxon>
        <taxon>Rhabditida</taxon>
        <taxon>Rhabditina</taxon>
        <taxon>Rhabditomorpha</taxon>
        <taxon>Strongyloidea</taxon>
        <taxon>Heterorhabditidae</taxon>
        <taxon>Heterorhabditis</taxon>
    </lineage>
</organism>
<evidence type="ECO:0000313" key="1">
    <source>
        <dbReference type="Proteomes" id="UP000095283"/>
    </source>
</evidence>
<dbReference type="WBParaSite" id="Hba_02444">
    <property type="protein sequence ID" value="Hba_02444"/>
    <property type="gene ID" value="Hba_02444"/>
</dbReference>
<dbReference type="AlphaFoldDB" id="A0A1I7WCM3"/>